<evidence type="ECO:0000313" key="23">
    <source>
        <dbReference type="Proteomes" id="UP000574104"/>
    </source>
</evidence>
<dbReference type="Proteomes" id="UP000546806">
    <property type="component" value="Unassembled WGS sequence"/>
</dbReference>
<dbReference type="eggNOG" id="COG3152">
    <property type="taxonomic scope" value="Bacteria"/>
</dbReference>
<dbReference type="GO" id="GO:0005886">
    <property type="term" value="C:plasma membrane"/>
    <property type="evidence" value="ECO:0007669"/>
    <property type="project" value="TreeGrafter"/>
</dbReference>
<evidence type="ECO:0000256" key="1">
    <source>
        <dbReference type="SAM" id="Phobius"/>
    </source>
</evidence>
<dbReference type="InterPro" id="IPR008523">
    <property type="entry name" value="DUF805"/>
</dbReference>
<dbReference type="Proteomes" id="UP000544413">
    <property type="component" value="Unassembled WGS sequence"/>
</dbReference>
<evidence type="ECO:0000313" key="15">
    <source>
        <dbReference type="Proteomes" id="UP000519573"/>
    </source>
</evidence>
<comment type="caution">
    <text evidence="2">The sequence shown here is derived from an EMBL/GenBank/DDBJ whole genome shotgun (WGS) entry which is preliminary data.</text>
</comment>
<protein>
    <submittedName>
        <fullName evidence="3">DUF805 domain-containing protein</fullName>
    </submittedName>
</protein>
<evidence type="ECO:0000313" key="20">
    <source>
        <dbReference type="Proteomes" id="UP000546806"/>
    </source>
</evidence>
<dbReference type="EMBL" id="JAASTX010000011">
    <property type="protein sequence ID" value="MBC1492162.1"/>
    <property type="molecule type" value="Genomic_DNA"/>
</dbReference>
<gene>
    <name evidence="2" type="ORF">EP57_03695</name>
    <name evidence="3" type="ORF">HB836_04120</name>
    <name evidence="6" type="ORF">HB904_10500</name>
    <name evidence="5" type="ORF">HB907_09040</name>
    <name evidence="7" type="ORF">HCA55_04330</name>
    <name evidence="8" type="ORF">HCA78_00670</name>
    <name evidence="9" type="ORF">HCB06_15010</name>
    <name evidence="10" type="ORF">HCB26_11760</name>
    <name evidence="11" type="ORF">HCB69_02005</name>
    <name evidence="12" type="ORF">HCC36_01285</name>
    <name evidence="4" type="ORF">HCI99_09970</name>
    <name evidence="13" type="ORF">HCJ81_06030</name>
</gene>
<dbReference type="EMBL" id="JAARZT010000002">
    <property type="protein sequence ID" value="MBC2291851.1"/>
    <property type="molecule type" value="Genomic_DNA"/>
</dbReference>
<evidence type="ECO:0000313" key="11">
    <source>
        <dbReference type="EMBL" id="MBC2283150.1"/>
    </source>
</evidence>
<dbReference type="Pfam" id="PF05656">
    <property type="entry name" value="DUF805"/>
    <property type="match status" value="1"/>
</dbReference>
<dbReference type="Proteomes" id="UP000574104">
    <property type="component" value="Unassembled WGS sequence"/>
</dbReference>
<keyword evidence="1" id="KW-0472">Membrane</keyword>
<dbReference type="EMBL" id="JAARPT010000002">
    <property type="protein sequence ID" value="MBC1400774.1"/>
    <property type="molecule type" value="Genomic_DNA"/>
</dbReference>
<proteinExistence type="predicted"/>
<dbReference type="EMBL" id="JAARYH010000004">
    <property type="protein sequence ID" value="MBC2167244.1"/>
    <property type="molecule type" value="Genomic_DNA"/>
</dbReference>
<evidence type="ECO:0000313" key="24">
    <source>
        <dbReference type="Proteomes" id="UP000585696"/>
    </source>
</evidence>
<organism evidence="2 14">
    <name type="scientific">Listeria booriae</name>
    <dbReference type="NCBI Taxonomy" id="1552123"/>
    <lineage>
        <taxon>Bacteria</taxon>
        <taxon>Bacillati</taxon>
        <taxon>Bacillota</taxon>
        <taxon>Bacilli</taxon>
        <taxon>Bacillales</taxon>
        <taxon>Listeriaceae</taxon>
        <taxon>Listeria</taxon>
    </lineage>
</organism>
<dbReference type="EMBL" id="JAARZS010000004">
    <property type="protein sequence ID" value="MBC2283150.1"/>
    <property type="molecule type" value="Genomic_DNA"/>
</dbReference>
<evidence type="ECO:0000313" key="2">
    <source>
        <dbReference type="EMBL" id="KGL42576.1"/>
    </source>
</evidence>
<reference evidence="15 16" key="2">
    <citation type="submission" date="2020-03" db="EMBL/GenBank/DDBJ databases">
        <title>Soil Listeria distribution.</title>
        <authorList>
            <person name="Liao J."/>
            <person name="Wiedmann M."/>
        </authorList>
    </citation>
    <scope>NUCLEOTIDE SEQUENCE [LARGE SCALE GENOMIC DNA]</scope>
    <source>
        <strain evidence="13 22">FSL L7-0039</strain>
        <strain evidence="12 18">FSL L7-0051</strain>
        <strain evidence="11 24">FSL L7-0054</strain>
        <strain evidence="10 15">FSL L7-0245</strain>
        <strain evidence="9 16">FSL L7-0360</strain>
        <strain evidence="8 20">FSL L7-0435</strain>
        <strain evidence="7 21">FSL L7-0990</strain>
        <strain evidence="6 23">FSL L7-1299</strain>
        <strain evidence="5 25">FSL L7-1427</strain>
        <strain evidence="4 17">FSL L7-1547</strain>
        <strain evidence="3 19">FSL L7-1658</strain>
    </source>
</reference>
<keyword evidence="14" id="KW-1185">Reference proteome</keyword>
<dbReference type="EMBL" id="JAARRU010000002">
    <property type="protein sequence ID" value="MBC1565550.1"/>
    <property type="molecule type" value="Genomic_DNA"/>
</dbReference>
<name>A0A099WD26_9LIST</name>
<evidence type="ECO:0000313" key="14">
    <source>
        <dbReference type="Proteomes" id="UP000029844"/>
    </source>
</evidence>
<evidence type="ECO:0000313" key="16">
    <source>
        <dbReference type="Proteomes" id="UP000529446"/>
    </source>
</evidence>
<keyword evidence="1" id="KW-0812">Transmembrane</keyword>
<dbReference type="Proteomes" id="UP000586951">
    <property type="component" value="Unassembled WGS sequence"/>
</dbReference>
<dbReference type="AlphaFoldDB" id="A0A099WD26"/>
<dbReference type="Proteomes" id="UP000029844">
    <property type="component" value="Unassembled WGS sequence"/>
</dbReference>
<evidence type="ECO:0000313" key="13">
    <source>
        <dbReference type="EMBL" id="MBC2310437.1"/>
    </source>
</evidence>
<dbReference type="EMBL" id="JAARSH010000006">
    <property type="protein sequence ID" value="MBC1616621.1"/>
    <property type="molecule type" value="Genomic_DNA"/>
</dbReference>
<dbReference type="OrthoDB" id="9812349at2"/>
<dbReference type="STRING" id="1552123.EP57_03695"/>
<accession>A0A099WD26</accession>
<evidence type="ECO:0000313" key="12">
    <source>
        <dbReference type="EMBL" id="MBC2291851.1"/>
    </source>
</evidence>
<dbReference type="EMBL" id="JNFA01000011">
    <property type="protein sequence ID" value="KGL42576.1"/>
    <property type="molecule type" value="Genomic_DNA"/>
</dbReference>
<evidence type="ECO:0000313" key="9">
    <source>
        <dbReference type="EMBL" id="MBC2117940.1"/>
    </source>
</evidence>
<evidence type="ECO:0000313" key="10">
    <source>
        <dbReference type="EMBL" id="MBC2167244.1"/>
    </source>
</evidence>
<evidence type="ECO:0000313" key="19">
    <source>
        <dbReference type="Proteomes" id="UP000544413"/>
    </source>
</evidence>
<dbReference type="Proteomes" id="UP000533953">
    <property type="component" value="Unassembled WGS sequence"/>
</dbReference>
<dbReference type="EMBL" id="JAASWV010000006">
    <property type="protein sequence ID" value="MBC2310437.1"/>
    <property type="molecule type" value="Genomic_DNA"/>
</dbReference>
<dbReference type="Proteomes" id="UP000548082">
    <property type="component" value="Unassembled WGS sequence"/>
</dbReference>
<evidence type="ECO:0000313" key="5">
    <source>
        <dbReference type="EMBL" id="MBC1565550.1"/>
    </source>
</evidence>
<evidence type="ECO:0000313" key="6">
    <source>
        <dbReference type="EMBL" id="MBC1616621.1"/>
    </source>
</evidence>
<dbReference type="Proteomes" id="UP000519573">
    <property type="component" value="Unassembled WGS sequence"/>
</dbReference>
<dbReference type="PANTHER" id="PTHR34980">
    <property type="entry name" value="INNER MEMBRANE PROTEIN-RELATED-RELATED"/>
    <property type="match status" value="1"/>
</dbReference>
<dbReference type="GeneID" id="58716527"/>
<feature type="transmembrane region" description="Helical" evidence="1">
    <location>
        <begin position="26"/>
        <end position="43"/>
    </location>
</feature>
<dbReference type="EMBL" id="JAARVD010000002">
    <property type="protein sequence ID" value="MBC1795939.1"/>
    <property type="molecule type" value="Genomic_DNA"/>
</dbReference>
<evidence type="ECO:0000313" key="22">
    <source>
        <dbReference type="Proteomes" id="UP000565628"/>
    </source>
</evidence>
<keyword evidence="1" id="KW-1133">Transmembrane helix</keyword>
<dbReference type="EMBL" id="JAARXI010000009">
    <property type="protein sequence ID" value="MBC2117940.1"/>
    <property type="molecule type" value="Genomic_DNA"/>
</dbReference>
<evidence type="ECO:0000313" key="3">
    <source>
        <dbReference type="EMBL" id="MBC1400774.1"/>
    </source>
</evidence>
<evidence type="ECO:0000313" key="7">
    <source>
        <dbReference type="EMBL" id="MBC1795939.1"/>
    </source>
</evidence>
<dbReference type="RefSeq" id="WP_036084337.1">
    <property type="nucleotide sequence ID" value="NZ_CBCSHQ010000001.1"/>
</dbReference>
<feature type="transmembrane region" description="Helical" evidence="1">
    <location>
        <begin position="49"/>
        <end position="69"/>
    </location>
</feature>
<reference evidence="2 14" key="1">
    <citation type="submission" date="2014-05" db="EMBL/GenBank/DDBJ databases">
        <title>Novel Listeriaceae from food processing environments.</title>
        <authorList>
            <person name="den Bakker H.C."/>
        </authorList>
    </citation>
    <scope>NUCLEOTIDE SEQUENCE [LARGE SCALE GENOMIC DNA]</scope>
    <source>
        <strain evidence="2 14">FSL A5-0281</strain>
    </source>
</reference>
<dbReference type="Proteomes" id="UP000565628">
    <property type="component" value="Unassembled WGS sequence"/>
</dbReference>
<dbReference type="Proteomes" id="UP000543005">
    <property type="component" value="Unassembled WGS sequence"/>
</dbReference>
<evidence type="ECO:0000313" key="21">
    <source>
        <dbReference type="Proteomes" id="UP000548082"/>
    </source>
</evidence>
<feature type="transmembrane region" description="Helical" evidence="1">
    <location>
        <begin position="81"/>
        <end position="100"/>
    </location>
</feature>
<evidence type="ECO:0000313" key="25">
    <source>
        <dbReference type="Proteomes" id="UP000586951"/>
    </source>
</evidence>
<dbReference type="EMBL" id="JAARWW010000001">
    <property type="protein sequence ID" value="MBC2002260.1"/>
    <property type="molecule type" value="Genomic_DNA"/>
</dbReference>
<evidence type="ECO:0000313" key="18">
    <source>
        <dbReference type="Proteomes" id="UP000543005"/>
    </source>
</evidence>
<dbReference type="Proteomes" id="UP000529446">
    <property type="component" value="Unassembled WGS sequence"/>
</dbReference>
<sequence length="118" mass="13511">MGFSEAFKAFWGNYANFSGRASRSEYWYAWLAVWLIFFVLGIFSYVSEFIYYVDGLLGLIVLLPMISLGVRRLHDTNKSGWFILMALIPLVGWIIMLVFYCTAGDRGANRFGEDPLAK</sequence>
<evidence type="ECO:0000313" key="8">
    <source>
        <dbReference type="EMBL" id="MBC2002260.1"/>
    </source>
</evidence>
<dbReference type="Proteomes" id="UP000585696">
    <property type="component" value="Unassembled WGS sequence"/>
</dbReference>
<evidence type="ECO:0000313" key="4">
    <source>
        <dbReference type="EMBL" id="MBC1492162.1"/>
    </source>
</evidence>
<evidence type="ECO:0000313" key="17">
    <source>
        <dbReference type="Proteomes" id="UP000533953"/>
    </source>
</evidence>
<dbReference type="PANTHER" id="PTHR34980:SF2">
    <property type="entry name" value="INNER MEMBRANE PROTEIN YHAH-RELATED"/>
    <property type="match status" value="1"/>
</dbReference>